<protein>
    <submittedName>
        <fullName evidence="1">Uncharacterized protein</fullName>
    </submittedName>
</protein>
<dbReference type="AlphaFoldDB" id="A0A6C0HD76"/>
<proteinExistence type="predicted"/>
<accession>A0A6C0HD76</accession>
<name>A0A6C0HD76_9ZZZZ</name>
<dbReference type="EMBL" id="MN739930">
    <property type="protein sequence ID" value="QHT78317.1"/>
    <property type="molecule type" value="Genomic_DNA"/>
</dbReference>
<evidence type="ECO:0000313" key="1">
    <source>
        <dbReference type="EMBL" id="QHT78317.1"/>
    </source>
</evidence>
<sequence>MDSEKLNNLKKKLEKEGEEKVKKLFSETTVNTGPQMQEALAKIMKDGEKEFVEKTGRYMTYSEMREMYG</sequence>
<organism evidence="1">
    <name type="scientific">viral metagenome</name>
    <dbReference type="NCBI Taxonomy" id="1070528"/>
    <lineage>
        <taxon>unclassified sequences</taxon>
        <taxon>metagenomes</taxon>
        <taxon>organismal metagenomes</taxon>
    </lineage>
</organism>
<reference evidence="1" key="1">
    <citation type="journal article" date="2020" name="Nature">
        <title>Giant virus diversity and host interactions through global metagenomics.</title>
        <authorList>
            <person name="Schulz F."/>
            <person name="Roux S."/>
            <person name="Paez-Espino D."/>
            <person name="Jungbluth S."/>
            <person name="Walsh D.A."/>
            <person name="Denef V.J."/>
            <person name="McMahon K.D."/>
            <person name="Konstantinidis K.T."/>
            <person name="Eloe-Fadrosh E.A."/>
            <person name="Kyrpides N.C."/>
            <person name="Woyke T."/>
        </authorList>
    </citation>
    <scope>NUCLEOTIDE SEQUENCE</scope>
    <source>
        <strain evidence="1">GVMAG-M-3300023179-91</strain>
    </source>
</reference>